<protein>
    <submittedName>
        <fullName evidence="3">Copper chaperone CopZ</fullName>
    </submittedName>
</protein>
<dbReference type="GO" id="GO:0006825">
    <property type="term" value="P:copper ion transport"/>
    <property type="evidence" value="ECO:0007669"/>
    <property type="project" value="InterPro"/>
</dbReference>
<dbReference type="Gene3D" id="3.30.70.100">
    <property type="match status" value="1"/>
</dbReference>
<dbReference type="InterPro" id="IPR036163">
    <property type="entry name" value="HMA_dom_sf"/>
</dbReference>
<dbReference type="CDD" id="cd00371">
    <property type="entry name" value="HMA"/>
    <property type="match status" value="1"/>
</dbReference>
<dbReference type="GO" id="GO:0005507">
    <property type="term" value="F:copper ion binding"/>
    <property type="evidence" value="ECO:0007669"/>
    <property type="project" value="InterPro"/>
</dbReference>
<gene>
    <name evidence="3" type="ORF">GGE06_007192</name>
</gene>
<organism evidence="3 4">
    <name type="scientific">Streptomyces nymphaeiformis</name>
    <dbReference type="NCBI Taxonomy" id="2663842"/>
    <lineage>
        <taxon>Bacteria</taxon>
        <taxon>Bacillati</taxon>
        <taxon>Actinomycetota</taxon>
        <taxon>Actinomycetes</taxon>
        <taxon>Kitasatosporales</taxon>
        <taxon>Streptomycetaceae</taxon>
        <taxon>Streptomyces</taxon>
    </lineage>
</organism>
<dbReference type="Pfam" id="PF00403">
    <property type="entry name" value="HMA"/>
    <property type="match status" value="1"/>
</dbReference>
<name>A0A7W7XFA9_9ACTN</name>
<feature type="domain" description="HMA" evidence="2">
    <location>
        <begin position="33"/>
        <end position="98"/>
    </location>
</feature>
<dbReference type="InterPro" id="IPR000428">
    <property type="entry name" value="Cu-bd"/>
</dbReference>
<evidence type="ECO:0000256" key="1">
    <source>
        <dbReference type="ARBA" id="ARBA00022723"/>
    </source>
</evidence>
<evidence type="ECO:0000259" key="2">
    <source>
        <dbReference type="PROSITE" id="PS50846"/>
    </source>
</evidence>
<dbReference type="PROSITE" id="PS01047">
    <property type="entry name" value="HMA_1"/>
    <property type="match status" value="1"/>
</dbReference>
<evidence type="ECO:0000313" key="4">
    <source>
        <dbReference type="Proteomes" id="UP000582643"/>
    </source>
</evidence>
<dbReference type="Proteomes" id="UP000582643">
    <property type="component" value="Unassembled WGS sequence"/>
</dbReference>
<dbReference type="InterPro" id="IPR017969">
    <property type="entry name" value="Heavy-metal-associated_CS"/>
</dbReference>
<dbReference type="EMBL" id="JACHJY010000012">
    <property type="protein sequence ID" value="MBB4986225.1"/>
    <property type="molecule type" value="Genomic_DNA"/>
</dbReference>
<keyword evidence="4" id="KW-1185">Reference proteome</keyword>
<dbReference type="InterPro" id="IPR006121">
    <property type="entry name" value="HMA_dom"/>
</dbReference>
<dbReference type="SUPFAM" id="SSF55008">
    <property type="entry name" value="HMA, heavy metal-associated domain"/>
    <property type="match status" value="1"/>
</dbReference>
<dbReference type="PROSITE" id="PS50846">
    <property type="entry name" value="HMA_2"/>
    <property type="match status" value="1"/>
</dbReference>
<keyword evidence="1" id="KW-0479">Metal-binding</keyword>
<proteinExistence type="predicted"/>
<accession>A0A7W7XFA9</accession>
<dbReference type="PRINTS" id="PR00944">
    <property type="entry name" value="CUEXPORT"/>
</dbReference>
<evidence type="ECO:0000313" key="3">
    <source>
        <dbReference type="EMBL" id="MBB4986225.1"/>
    </source>
</evidence>
<dbReference type="AlphaFoldDB" id="A0A7W7XFA9"/>
<sequence>MEPTEEEAMGSCCTPDNSCSTTEATAVAVADSTVTVYAVSGMTCGHCKSAITKSVSALDGVISVDVDVAGGLVTVTTGGEPDDAAITAAVDDAGYELTGRA</sequence>
<reference evidence="3 4" key="1">
    <citation type="submission" date="2020-08" db="EMBL/GenBank/DDBJ databases">
        <title>Genomic Encyclopedia of Type Strains, Phase III (KMG-III): the genomes of soil and plant-associated and newly described type strains.</title>
        <authorList>
            <person name="Whitman W."/>
        </authorList>
    </citation>
    <scope>NUCLEOTIDE SEQUENCE [LARGE SCALE GENOMIC DNA]</scope>
    <source>
        <strain evidence="3 4">SFB5A</strain>
    </source>
</reference>
<comment type="caution">
    <text evidence="3">The sequence shown here is derived from an EMBL/GenBank/DDBJ whole genome shotgun (WGS) entry which is preliminary data.</text>
</comment>